<name>A0A5B7KHC6_PORTR</name>
<sequence>MAGKGQRCYIFISQTGFITRQKRYIATKNSLNRRLLQEALVEGNPPSHSDLKMTSRGPGEPPHKNLKIFCVFPYKKKQDCKRLAPWAREIIYLDYNWRERSYGVPRPHADQSF</sequence>
<proteinExistence type="predicted"/>
<evidence type="ECO:0000256" key="1">
    <source>
        <dbReference type="SAM" id="MobiDB-lite"/>
    </source>
</evidence>
<dbReference type="EMBL" id="VSRR010152234">
    <property type="protein sequence ID" value="MPD06630.1"/>
    <property type="molecule type" value="Genomic_DNA"/>
</dbReference>
<comment type="caution">
    <text evidence="2">The sequence shown here is derived from an EMBL/GenBank/DDBJ whole genome shotgun (WGS) entry which is preliminary data.</text>
</comment>
<reference evidence="2 3" key="1">
    <citation type="submission" date="2019-05" db="EMBL/GenBank/DDBJ databases">
        <title>Another draft genome of Portunus trituberculatus and its Hox gene families provides insights of decapod evolution.</title>
        <authorList>
            <person name="Jeong J.-H."/>
            <person name="Song I."/>
            <person name="Kim S."/>
            <person name="Choi T."/>
            <person name="Kim D."/>
            <person name="Ryu S."/>
            <person name="Kim W."/>
        </authorList>
    </citation>
    <scope>NUCLEOTIDE SEQUENCE [LARGE SCALE GENOMIC DNA]</scope>
    <source>
        <tissue evidence="2">Muscle</tissue>
    </source>
</reference>
<dbReference type="Proteomes" id="UP000324222">
    <property type="component" value="Unassembled WGS sequence"/>
</dbReference>
<protein>
    <submittedName>
        <fullName evidence="2">Uncharacterized protein</fullName>
    </submittedName>
</protein>
<organism evidence="2 3">
    <name type="scientific">Portunus trituberculatus</name>
    <name type="common">Swimming crab</name>
    <name type="synonym">Neptunus trituberculatus</name>
    <dbReference type="NCBI Taxonomy" id="210409"/>
    <lineage>
        <taxon>Eukaryota</taxon>
        <taxon>Metazoa</taxon>
        <taxon>Ecdysozoa</taxon>
        <taxon>Arthropoda</taxon>
        <taxon>Crustacea</taxon>
        <taxon>Multicrustacea</taxon>
        <taxon>Malacostraca</taxon>
        <taxon>Eumalacostraca</taxon>
        <taxon>Eucarida</taxon>
        <taxon>Decapoda</taxon>
        <taxon>Pleocyemata</taxon>
        <taxon>Brachyura</taxon>
        <taxon>Eubrachyura</taxon>
        <taxon>Portunoidea</taxon>
        <taxon>Portunidae</taxon>
        <taxon>Portuninae</taxon>
        <taxon>Portunus</taxon>
    </lineage>
</organism>
<evidence type="ECO:0000313" key="2">
    <source>
        <dbReference type="EMBL" id="MPD06630.1"/>
    </source>
</evidence>
<feature type="region of interest" description="Disordered" evidence="1">
    <location>
        <begin position="41"/>
        <end position="62"/>
    </location>
</feature>
<gene>
    <name evidence="2" type="ORF">E2C01_102454</name>
</gene>
<evidence type="ECO:0000313" key="3">
    <source>
        <dbReference type="Proteomes" id="UP000324222"/>
    </source>
</evidence>
<keyword evidence="3" id="KW-1185">Reference proteome</keyword>
<accession>A0A5B7KHC6</accession>
<dbReference type="AlphaFoldDB" id="A0A5B7KHC6"/>